<feature type="region of interest" description="Disordered" evidence="5">
    <location>
        <begin position="1"/>
        <end position="29"/>
    </location>
</feature>
<proteinExistence type="predicted"/>
<protein>
    <submittedName>
        <fullName evidence="6">Uncharacterized protein AlNc14C353G10928</fullName>
    </submittedName>
</protein>
<sequence length="343" mass="37879">MSKYDDNPRSFREAGTKLTGNLTRGNPRNLKTIRNDTKTCSIPSKVETTFNDTAGGPNAFWSRTQRFHEAESNVLPGPGSYYKPPSFVRSSNVCGSVSQLGYGIGFVSKVDRFGERIRGNVPGPGQYNSDVFGSISARKSQSPIAIIRPAKKMIFMIQAQPGPGDYDTSESTFSSQSAAFAAFSSKVNRSGPIRNDVPAPGQYEVGTPEKKLAINSVFRSKARRIEDLMSKSPGPGAYNAEQAEICMRYDTIAKGLPSAVFHKSVKDRFHSSHRRDENTIGPGHYNISSNMKESRPTKLLSTRSESCERWSTDLPQDVPGPAYYRPSCIPKQSHCFNADRKWL</sequence>
<gene>
    <name evidence="6" type="primary">AlNc14C353G10928</name>
    <name evidence="6" type="ORF">ALNC14_123140</name>
</gene>
<keyword evidence="4" id="KW-0539">Nucleus</keyword>
<dbReference type="PANTHER" id="PTHR35678:SF1">
    <property type="entry name" value="PROTEIN STPG4"/>
    <property type="match status" value="1"/>
</dbReference>
<evidence type="ECO:0000313" key="6">
    <source>
        <dbReference type="EMBL" id="CCA26170.1"/>
    </source>
</evidence>
<dbReference type="GO" id="GO:0005737">
    <property type="term" value="C:cytoplasm"/>
    <property type="evidence" value="ECO:0007669"/>
    <property type="project" value="UniProtKB-SubCell"/>
</dbReference>
<name>F0WXH7_9STRA</name>
<dbReference type="InterPro" id="IPR010736">
    <property type="entry name" value="SHIPPO-rpt"/>
</dbReference>
<evidence type="ECO:0000256" key="2">
    <source>
        <dbReference type="ARBA" id="ARBA00004496"/>
    </source>
</evidence>
<evidence type="ECO:0000256" key="3">
    <source>
        <dbReference type="ARBA" id="ARBA00022490"/>
    </source>
</evidence>
<dbReference type="GO" id="GO:0042393">
    <property type="term" value="F:histone binding"/>
    <property type="evidence" value="ECO:0007669"/>
    <property type="project" value="TreeGrafter"/>
</dbReference>
<comment type="subcellular location">
    <subcellularLocation>
        <location evidence="2">Cytoplasm</location>
    </subcellularLocation>
    <subcellularLocation>
        <location evidence="1">Nucleus</location>
    </subcellularLocation>
</comment>
<dbReference type="EMBL" id="FR824398">
    <property type="protein sequence ID" value="CCA26170.1"/>
    <property type="molecule type" value="Genomic_DNA"/>
</dbReference>
<dbReference type="Pfam" id="PF07004">
    <property type="entry name" value="SHIPPO-rpt"/>
    <property type="match status" value="4"/>
</dbReference>
<dbReference type="AlphaFoldDB" id="F0WXH7"/>
<reference evidence="6" key="2">
    <citation type="submission" date="2011-02" db="EMBL/GenBank/DDBJ databases">
        <authorList>
            <person name="MacLean D."/>
        </authorList>
    </citation>
    <scope>NUCLEOTIDE SEQUENCE</scope>
</reference>
<dbReference type="GO" id="GO:0044727">
    <property type="term" value="P:epigenetic programing of male pronucleus"/>
    <property type="evidence" value="ECO:0007669"/>
    <property type="project" value="TreeGrafter"/>
</dbReference>
<evidence type="ECO:0000256" key="5">
    <source>
        <dbReference type="SAM" id="MobiDB-lite"/>
    </source>
</evidence>
<feature type="compositionally biased region" description="Basic and acidic residues" evidence="5">
    <location>
        <begin position="1"/>
        <end position="15"/>
    </location>
</feature>
<reference evidence="6" key="1">
    <citation type="journal article" date="2011" name="PLoS Biol.">
        <title>Gene gain and loss during evolution of obligate parasitism in the white rust pathogen of Arabidopsis thaliana.</title>
        <authorList>
            <person name="Kemen E."/>
            <person name="Gardiner A."/>
            <person name="Schultz-Larsen T."/>
            <person name="Kemen A.C."/>
            <person name="Balmuth A.L."/>
            <person name="Robert-Seilaniantz A."/>
            <person name="Bailey K."/>
            <person name="Holub E."/>
            <person name="Studholme D.J."/>
            <person name="Maclean D."/>
            <person name="Jones J.D."/>
        </authorList>
    </citation>
    <scope>NUCLEOTIDE SEQUENCE</scope>
</reference>
<dbReference type="GO" id="GO:0005634">
    <property type="term" value="C:nucleus"/>
    <property type="evidence" value="ECO:0007669"/>
    <property type="project" value="UniProtKB-SubCell"/>
</dbReference>
<evidence type="ECO:0000256" key="1">
    <source>
        <dbReference type="ARBA" id="ARBA00004123"/>
    </source>
</evidence>
<accession>F0WXH7</accession>
<evidence type="ECO:0000256" key="4">
    <source>
        <dbReference type="ARBA" id="ARBA00023242"/>
    </source>
</evidence>
<feature type="region of interest" description="Disordered" evidence="5">
    <location>
        <begin position="270"/>
        <end position="296"/>
    </location>
</feature>
<dbReference type="HOGENOM" id="CLU_063160_0_0_1"/>
<organism evidence="6">
    <name type="scientific">Albugo laibachii Nc14</name>
    <dbReference type="NCBI Taxonomy" id="890382"/>
    <lineage>
        <taxon>Eukaryota</taxon>
        <taxon>Sar</taxon>
        <taxon>Stramenopiles</taxon>
        <taxon>Oomycota</taxon>
        <taxon>Peronosporomycetes</taxon>
        <taxon>Albuginales</taxon>
        <taxon>Albuginaceae</taxon>
        <taxon>Albugo</taxon>
    </lineage>
</organism>
<dbReference type="PANTHER" id="PTHR35678">
    <property type="entry name" value="PROTEIN STPG4"/>
    <property type="match status" value="1"/>
</dbReference>
<dbReference type="GO" id="GO:0003682">
    <property type="term" value="F:chromatin binding"/>
    <property type="evidence" value="ECO:0007669"/>
    <property type="project" value="TreeGrafter"/>
</dbReference>
<keyword evidence="3" id="KW-0963">Cytoplasm</keyword>